<feature type="region of interest" description="Disordered" evidence="1">
    <location>
        <begin position="1"/>
        <end position="20"/>
    </location>
</feature>
<dbReference type="AlphaFoldDB" id="A0A917CV73"/>
<dbReference type="EMBL" id="BMGR01000004">
    <property type="protein sequence ID" value="GGF98683.1"/>
    <property type="molecule type" value="Genomic_DNA"/>
</dbReference>
<evidence type="ECO:0000256" key="1">
    <source>
        <dbReference type="SAM" id="MobiDB-lite"/>
    </source>
</evidence>
<dbReference type="SUPFAM" id="SSF53756">
    <property type="entry name" value="UDP-Glycosyltransferase/glycogen phosphorylase"/>
    <property type="match status" value="1"/>
</dbReference>
<proteinExistence type="predicted"/>
<organism evidence="3 4">
    <name type="scientific">Paenibacillus abyssi</name>
    <dbReference type="NCBI Taxonomy" id="1340531"/>
    <lineage>
        <taxon>Bacteria</taxon>
        <taxon>Bacillati</taxon>
        <taxon>Bacillota</taxon>
        <taxon>Bacilli</taxon>
        <taxon>Bacillales</taxon>
        <taxon>Paenibacillaceae</taxon>
        <taxon>Paenibacillus</taxon>
    </lineage>
</organism>
<gene>
    <name evidence="3" type="ORF">GCM10010916_14900</name>
</gene>
<reference evidence="3" key="1">
    <citation type="journal article" date="2014" name="Int. J. Syst. Evol. Microbiol.">
        <title>Complete genome sequence of Corynebacterium casei LMG S-19264T (=DSM 44701T), isolated from a smear-ripened cheese.</title>
        <authorList>
            <consortium name="US DOE Joint Genome Institute (JGI-PGF)"/>
            <person name="Walter F."/>
            <person name="Albersmeier A."/>
            <person name="Kalinowski J."/>
            <person name="Ruckert C."/>
        </authorList>
    </citation>
    <scope>NUCLEOTIDE SEQUENCE</scope>
    <source>
        <strain evidence="3">CGMCC 1.12987</strain>
    </source>
</reference>
<comment type="caution">
    <text evidence="3">The sequence shown here is derived from an EMBL/GenBank/DDBJ whole genome shotgun (WGS) entry which is preliminary data.</text>
</comment>
<name>A0A917CV73_9BACL</name>
<evidence type="ECO:0000313" key="3">
    <source>
        <dbReference type="EMBL" id="GGF98683.1"/>
    </source>
</evidence>
<protein>
    <recommendedName>
        <fullName evidence="2">Glycosyl transferase family 1 domain-containing protein</fullName>
    </recommendedName>
</protein>
<dbReference type="Proteomes" id="UP000644756">
    <property type="component" value="Unassembled WGS sequence"/>
</dbReference>
<dbReference type="Gene3D" id="3.40.50.2000">
    <property type="entry name" value="Glycogen Phosphorylase B"/>
    <property type="match status" value="1"/>
</dbReference>
<dbReference type="GO" id="GO:0016757">
    <property type="term" value="F:glycosyltransferase activity"/>
    <property type="evidence" value="ECO:0007669"/>
    <property type="project" value="InterPro"/>
</dbReference>
<dbReference type="Pfam" id="PF00534">
    <property type="entry name" value="Glycos_transf_1"/>
    <property type="match status" value="1"/>
</dbReference>
<evidence type="ECO:0000259" key="2">
    <source>
        <dbReference type="Pfam" id="PF00534"/>
    </source>
</evidence>
<feature type="compositionally biased region" description="Basic residues" evidence="1">
    <location>
        <begin position="1"/>
        <end position="17"/>
    </location>
</feature>
<dbReference type="RefSeq" id="WP_188530431.1">
    <property type="nucleotide sequence ID" value="NZ_BMGR01000004.1"/>
</dbReference>
<evidence type="ECO:0000313" key="4">
    <source>
        <dbReference type="Proteomes" id="UP000644756"/>
    </source>
</evidence>
<dbReference type="InterPro" id="IPR001296">
    <property type="entry name" value="Glyco_trans_1"/>
</dbReference>
<reference evidence="3" key="2">
    <citation type="submission" date="2020-09" db="EMBL/GenBank/DDBJ databases">
        <authorList>
            <person name="Sun Q."/>
            <person name="Zhou Y."/>
        </authorList>
    </citation>
    <scope>NUCLEOTIDE SEQUENCE</scope>
    <source>
        <strain evidence="3">CGMCC 1.12987</strain>
    </source>
</reference>
<sequence>MALRKKQRPAAKRRKQQPVRISAYQRGHIAGFERGKADGFQQGRADALSSNTTAIAERTKADVLVIAAGFIPSLDIGVIQPFNELKNRGNFNFEVMGEDEVSKEMIAAANTVVFVRNVEPAAYTLMELAHQLRKQTVYVIDDNFLEMDPGTPVGLYYCEPERRETFIKFLKNAKTVKVDALELGEYIQKRYNNNVVYFPGSVDFAWIDQQSKDERNDMQVVIGYEGGVKEEDFAPVIPALKKILDYYGGFVRLEFFGFVPASLEGHPSVSYEEGGMDYRSFIRKLKQCTWDIGLAPLHNHSFNNSKTNNKFREYAACQIPGIYSKSPVYTPWVTHGETGYLAPHTEEGWYEGIRKLIEDPEMRHRIKENAEAAARQHFSLDTCVENWNKYIFKP</sequence>
<feature type="domain" description="Glycosyl transferase family 1" evidence="2">
    <location>
        <begin position="313"/>
        <end position="371"/>
    </location>
</feature>
<keyword evidence="4" id="KW-1185">Reference proteome</keyword>
<accession>A0A917CV73</accession>